<dbReference type="InterPro" id="IPR046335">
    <property type="entry name" value="LacI/GalR-like_sensor"/>
</dbReference>
<gene>
    <name evidence="6" type="ORF">SAMN03097694_2110</name>
</gene>
<dbReference type="Gene3D" id="3.40.50.2300">
    <property type="match status" value="2"/>
</dbReference>
<dbReference type="Proteomes" id="UP000182489">
    <property type="component" value="Unassembled WGS sequence"/>
</dbReference>
<evidence type="ECO:0000256" key="1">
    <source>
        <dbReference type="ARBA" id="ARBA00022491"/>
    </source>
</evidence>
<dbReference type="InterPro" id="IPR028082">
    <property type="entry name" value="Peripla_BP_I"/>
</dbReference>
<dbReference type="InterPro" id="IPR010982">
    <property type="entry name" value="Lambda_DNA-bd_dom_sf"/>
</dbReference>
<evidence type="ECO:0000259" key="5">
    <source>
        <dbReference type="PROSITE" id="PS50932"/>
    </source>
</evidence>
<dbReference type="Pfam" id="PF00356">
    <property type="entry name" value="LacI"/>
    <property type="match status" value="1"/>
</dbReference>
<keyword evidence="2" id="KW-0805">Transcription regulation</keyword>
<evidence type="ECO:0000313" key="7">
    <source>
        <dbReference type="Proteomes" id="UP000182489"/>
    </source>
</evidence>
<comment type="caution">
    <text evidence="6">The sequence shown here is derived from an EMBL/GenBank/DDBJ whole genome shotgun (WGS) entry which is preliminary data.</text>
</comment>
<dbReference type="SUPFAM" id="SSF53822">
    <property type="entry name" value="Periplasmic binding protein-like I"/>
    <property type="match status" value="1"/>
</dbReference>
<evidence type="ECO:0000256" key="4">
    <source>
        <dbReference type="ARBA" id="ARBA00023163"/>
    </source>
</evidence>
<evidence type="ECO:0000256" key="2">
    <source>
        <dbReference type="ARBA" id="ARBA00023015"/>
    </source>
</evidence>
<accession>A0AB38C6S2</accession>
<dbReference type="AlphaFoldDB" id="A0AB38C6S2"/>
<evidence type="ECO:0000256" key="3">
    <source>
        <dbReference type="ARBA" id="ARBA00023125"/>
    </source>
</evidence>
<dbReference type="SMART" id="SM00354">
    <property type="entry name" value="HTH_LACI"/>
    <property type="match status" value="1"/>
</dbReference>
<name>A0AB38C6S2_9BURK</name>
<keyword evidence="4" id="KW-0804">Transcription</keyword>
<dbReference type="InterPro" id="IPR000843">
    <property type="entry name" value="HTH_LacI"/>
</dbReference>
<dbReference type="SUPFAM" id="SSF47413">
    <property type="entry name" value="lambda repressor-like DNA-binding domains"/>
    <property type="match status" value="1"/>
</dbReference>
<dbReference type="PROSITE" id="PS50932">
    <property type="entry name" value="HTH_LACI_2"/>
    <property type="match status" value="1"/>
</dbReference>
<keyword evidence="1" id="KW-0678">Repressor</keyword>
<organism evidence="6 7">
    <name type="scientific">Janthinobacterium lividum</name>
    <dbReference type="NCBI Taxonomy" id="29581"/>
    <lineage>
        <taxon>Bacteria</taxon>
        <taxon>Pseudomonadati</taxon>
        <taxon>Pseudomonadota</taxon>
        <taxon>Betaproteobacteria</taxon>
        <taxon>Burkholderiales</taxon>
        <taxon>Oxalobacteraceae</taxon>
        <taxon>Janthinobacterium</taxon>
    </lineage>
</organism>
<proteinExistence type="predicted"/>
<dbReference type="CDD" id="cd06278">
    <property type="entry name" value="PBP1_LacI-like"/>
    <property type="match status" value="1"/>
</dbReference>
<evidence type="ECO:0000313" key="6">
    <source>
        <dbReference type="EMBL" id="SFX42387.1"/>
    </source>
</evidence>
<keyword evidence="3 6" id="KW-0238">DNA-binding</keyword>
<dbReference type="PANTHER" id="PTHR30146:SF95">
    <property type="entry name" value="RIBOSE OPERON REPRESSOR"/>
    <property type="match status" value="1"/>
</dbReference>
<feature type="domain" description="HTH lacI-type" evidence="5">
    <location>
        <begin position="52"/>
        <end position="106"/>
    </location>
</feature>
<dbReference type="GO" id="GO:0003700">
    <property type="term" value="F:DNA-binding transcription factor activity"/>
    <property type="evidence" value="ECO:0007669"/>
    <property type="project" value="TreeGrafter"/>
</dbReference>
<dbReference type="Gene3D" id="1.10.260.40">
    <property type="entry name" value="lambda repressor-like DNA-binding domains"/>
    <property type="match status" value="1"/>
</dbReference>
<dbReference type="CDD" id="cd01392">
    <property type="entry name" value="HTH_LacI"/>
    <property type="match status" value="1"/>
</dbReference>
<dbReference type="PANTHER" id="PTHR30146">
    <property type="entry name" value="LACI-RELATED TRANSCRIPTIONAL REPRESSOR"/>
    <property type="match status" value="1"/>
</dbReference>
<dbReference type="EMBL" id="FPKH01000001">
    <property type="protein sequence ID" value="SFX42387.1"/>
    <property type="molecule type" value="Genomic_DNA"/>
</dbReference>
<protein>
    <submittedName>
        <fullName evidence="6">DNA-binding transcriptional regulator, LacI/PurR family</fullName>
    </submittedName>
</protein>
<dbReference type="GO" id="GO:0000976">
    <property type="term" value="F:transcription cis-regulatory region binding"/>
    <property type="evidence" value="ECO:0007669"/>
    <property type="project" value="TreeGrafter"/>
</dbReference>
<reference evidence="6 7" key="1">
    <citation type="submission" date="2016-11" db="EMBL/GenBank/DDBJ databases">
        <authorList>
            <person name="Varghese N."/>
            <person name="Submissions S."/>
        </authorList>
    </citation>
    <scope>NUCLEOTIDE SEQUENCE [LARGE SCALE GENOMIC DNA]</scope>
    <source>
        <strain evidence="6 7">NFR18</strain>
    </source>
</reference>
<dbReference type="Pfam" id="PF13377">
    <property type="entry name" value="Peripla_BP_3"/>
    <property type="match status" value="1"/>
</dbReference>
<sequence length="392" mass="42266">MLIFPAQAATSGRACRNTLRQVACQTNMRKKNTVARTPSTTARPVSGAGRRVTSYDVALLAGVSQSAVSRCFKPGASVSPATHAKVMQAAISLDYIPNAAARSLITRRSNLVAVIISNLANLYYPQVLSDLSQQIARQGKRLLLFTLEREADIGKVLCDVWQYQVDGAIVAACLSDEQMAEFGRRDVPLVLFNRSPREHAVHAVLCDQAEAARLLVSRLAEAGHRQFAIIDGPGDSAVAQERKAGMLDRLLTLGLPAPIVVSGNYDYASGGRGLRKVIDRLGRVPDAVICGNDIMAIGCLDTARHQMGIEVPLQMSVAGFDALEASGWLSYDITTLRQPVQKMATDAVAMLGELMERRGGIAERRRYCSYLVEGSTARLTGAQPYFGMMAAA</sequence>